<keyword evidence="2" id="KW-1185">Reference proteome</keyword>
<reference evidence="1 2" key="1">
    <citation type="submission" date="2020-02" db="EMBL/GenBank/DDBJ databases">
        <title>Characterization of phylogenetic diversity of novel bifidobacterial species isolated in Czech ZOOs.</title>
        <authorList>
            <person name="Lugli G.A."/>
            <person name="Vera N.B."/>
            <person name="Ventura M."/>
        </authorList>
    </citation>
    <scope>NUCLEOTIDE SEQUENCE [LARGE SCALE GENOMIC DNA]</scope>
    <source>
        <strain evidence="1 2">DSM 109963</strain>
    </source>
</reference>
<gene>
    <name evidence="1" type="ORF">G1C94_1356</name>
</gene>
<dbReference type="InterPro" id="IPR010064">
    <property type="entry name" value="HK97-gp10_tail"/>
</dbReference>
<dbReference type="Pfam" id="PF04883">
    <property type="entry name" value="HK97-gp10_like"/>
    <property type="match status" value="1"/>
</dbReference>
<sequence>MAVRVEFNERFFDGVLQSAGVKALTKAAAEKALAQAKASAPVDTGDYRDGLKVEEVAREHRTTYMVVGHDRKTMLIESKTGNLARALKAAKV</sequence>
<evidence type="ECO:0000313" key="2">
    <source>
        <dbReference type="Proteomes" id="UP000553756"/>
    </source>
</evidence>
<protein>
    <recommendedName>
        <fullName evidence="3">HK97 gp10 family phage protein</fullName>
    </recommendedName>
</protein>
<comment type="caution">
    <text evidence="1">The sequence shown here is derived from an EMBL/GenBank/DDBJ whole genome shotgun (WGS) entry which is preliminary data.</text>
</comment>
<proteinExistence type="predicted"/>
<organism evidence="1 2">
    <name type="scientific">Bifidobacterium panos</name>
    <dbReference type="NCBI Taxonomy" id="2675321"/>
    <lineage>
        <taxon>Bacteria</taxon>
        <taxon>Bacillati</taxon>
        <taxon>Actinomycetota</taxon>
        <taxon>Actinomycetes</taxon>
        <taxon>Bifidobacteriales</taxon>
        <taxon>Bifidobacteriaceae</taxon>
        <taxon>Bifidobacterium</taxon>
    </lineage>
</organism>
<dbReference type="EMBL" id="JAAIIJ010000027">
    <property type="protein sequence ID" value="NMN02734.1"/>
    <property type="molecule type" value="Genomic_DNA"/>
</dbReference>
<evidence type="ECO:0008006" key="3">
    <source>
        <dbReference type="Google" id="ProtNLM"/>
    </source>
</evidence>
<accession>A0ABX1SY18</accession>
<evidence type="ECO:0000313" key="1">
    <source>
        <dbReference type="EMBL" id="NMN02734.1"/>
    </source>
</evidence>
<name>A0ABX1SY18_9BIFI</name>
<dbReference type="RefSeq" id="WP_172146892.1">
    <property type="nucleotide sequence ID" value="NZ_JAAIIJ010000027.1"/>
</dbReference>
<dbReference type="Proteomes" id="UP000553756">
    <property type="component" value="Unassembled WGS sequence"/>
</dbReference>